<dbReference type="GO" id="GO:0016301">
    <property type="term" value="F:kinase activity"/>
    <property type="evidence" value="ECO:0007669"/>
    <property type="project" value="UniProtKB-KW"/>
</dbReference>
<dbReference type="AlphaFoldDB" id="A0A5S3Y8L7"/>
<feature type="non-terminal residue" evidence="1">
    <location>
        <position position="80"/>
    </location>
</feature>
<protein>
    <submittedName>
        <fullName evidence="1">ATP-NAD kinase</fullName>
    </submittedName>
</protein>
<dbReference type="InterPro" id="IPR039065">
    <property type="entry name" value="AcoX-like"/>
</dbReference>
<evidence type="ECO:0000313" key="2">
    <source>
        <dbReference type="Proteomes" id="UP000305874"/>
    </source>
</evidence>
<comment type="caution">
    <text evidence="1">The sequence shown here is derived from an EMBL/GenBank/DDBJ whole genome shotgun (WGS) entry which is preliminary data.</text>
</comment>
<keyword evidence="1" id="KW-0418">Kinase</keyword>
<organism evidence="1 2">
    <name type="scientific">Pseudoalteromonas ruthenica</name>
    <dbReference type="NCBI Taxonomy" id="151081"/>
    <lineage>
        <taxon>Bacteria</taxon>
        <taxon>Pseudomonadati</taxon>
        <taxon>Pseudomonadota</taxon>
        <taxon>Gammaproteobacteria</taxon>
        <taxon>Alteromonadales</taxon>
        <taxon>Pseudoalteromonadaceae</taxon>
        <taxon>Pseudoalteromonas</taxon>
    </lineage>
</organism>
<reference evidence="2" key="2">
    <citation type="submission" date="2019-06" db="EMBL/GenBank/DDBJ databases">
        <title>Co-occurence of chitin degradation, pigmentation and bioactivity in marine Pseudoalteromonas.</title>
        <authorList>
            <person name="Sonnenschein E.C."/>
            <person name="Bech P.K."/>
        </authorList>
    </citation>
    <scope>NUCLEOTIDE SEQUENCE [LARGE SCALE GENOMIC DNA]</scope>
    <source>
        <strain evidence="2">S2897</strain>
    </source>
</reference>
<proteinExistence type="predicted"/>
<accession>A0A5S3Y8L7</accession>
<dbReference type="PANTHER" id="PTHR40697:SF2">
    <property type="entry name" value="ATP-NAD KINASE-RELATED"/>
    <property type="match status" value="1"/>
</dbReference>
<dbReference type="Proteomes" id="UP000305874">
    <property type="component" value="Unassembled WGS sequence"/>
</dbReference>
<dbReference type="EMBL" id="PNCG01000989">
    <property type="protein sequence ID" value="TMP68606.1"/>
    <property type="molecule type" value="Genomic_DNA"/>
</dbReference>
<name>A0A5S3Y8L7_9GAMM</name>
<evidence type="ECO:0000313" key="1">
    <source>
        <dbReference type="EMBL" id="TMP68606.1"/>
    </source>
</evidence>
<dbReference type="PANTHER" id="PTHR40697">
    <property type="entry name" value="ACETOIN CATABOLISM PROTEIN X"/>
    <property type="match status" value="1"/>
</dbReference>
<reference evidence="1 2" key="1">
    <citation type="submission" date="2017-12" db="EMBL/GenBank/DDBJ databases">
        <authorList>
            <person name="Paulsen S."/>
            <person name="Gram L.K."/>
        </authorList>
    </citation>
    <scope>NUCLEOTIDE SEQUENCE [LARGE SCALE GENOMIC DNA]</scope>
    <source>
        <strain evidence="1 2">S2897</strain>
    </source>
</reference>
<sequence>MQFKLGLIINPVAGLGGSVALKGSDGDDTAEQALALGAVPKANLRTRQALELLVPYAEELKIYTVNGDMGEHCAKELGFE</sequence>
<gene>
    <name evidence="1" type="ORF">CWC05_23465</name>
</gene>
<keyword evidence="1" id="KW-0808">Transferase</keyword>